<evidence type="ECO:0000313" key="2">
    <source>
        <dbReference type="Proteomes" id="UP000502331"/>
    </source>
</evidence>
<protein>
    <submittedName>
        <fullName evidence="1">SCO1664 family protein</fullName>
    </submittedName>
</protein>
<keyword evidence="2" id="KW-1185">Reference proteome</keyword>
<dbReference type="EMBL" id="CP032549">
    <property type="protein sequence ID" value="QIV86066.1"/>
    <property type="molecule type" value="Genomic_DNA"/>
</dbReference>
<evidence type="ECO:0000313" key="1">
    <source>
        <dbReference type="EMBL" id="QIV86066.1"/>
    </source>
</evidence>
<dbReference type="RefSeq" id="WP_172511193.1">
    <property type="nucleotide sequence ID" value="NZ_CP032549.1"/>
</dbReference>
<reference evidence="1 2" key="1">
    <citation type="submission" date="2018-09" db="EMBL/GenBank/DDBJ databases">
        <title>Glutamicibacter mishrai S5-52T (LMG 29155T = KCTC 39846T).</title>
        <authorList>
            <person name="Das S.K."/>
        </authorList>
    </citation>
    <scope>NUCLEOTIDE SEQUENCE [LARGE SCALE GENOMIC DNA]</scope>
    <source>
        <strain evidence="1 2">S5-52</strain>
    </source>
</reference>
<dbReference type="InterPro" id="IPR022292">
    <property type="entry name" value="CHP03843"/>
</dbReference>
<dbReference type="AlphaFoldDB" id="A0A6H0SFZ4"/>
<dbReference type="Proteomes" id="UP000502331">
    <property type="component" value="Chromosome"/>
</dbReference>
<dbReference type="NCBIfam" id="TIGR03843">
    <property type="entry name" value="SCO1664 family protein"/>
    <property type="match status" value="1"/>
</dbReference>
<accession>A0A6H0SFZ4</accession>
<proteinExistence type="predicted"/>
<gene>
    <name evidence="1" type="ORF">D3791_02365</name>
</gene>
<name>A0A6H0SFZ4_9MICC</name>
<sequence>MTQADLLNGELELTGRITTASNATFVGTIDSVSVVYKPIAGEKPLWDFPEHTLAYREVAAYLLSESLGWNLVPQTWLREGRFGEGMVQLWQEVAPGQQAVNLMATHSVPTQGWKTVLNGQDEDGQQVSLLHEDSVALRRMAVFDVLVNNADRKGDHVLAMSDGHRFGVDHGLSFHDEHKLRTVLWGWIGEPLSEEELDGIDRVSEALNSTLGVELGQLLSEVELEALHQRCLQLRQDARFPGPSGDMPAVPWPLF</sequence>
<organism evidence="1 2">
    <name type="scientific">Glutamicibacter mishrai</name>
    <dbReference type="NCBI Taxonomy" id="1775880"/>
    <lineage>
        <taxon>Bacteria</taxon>
        <taxon>Bacillati</taxon>
        <taxon>Actinomycetota</taxon>
        <taxon>Actinomycetes</taxon>
        <taxon>Micrococcales</taxon>
        <taxon>Micrococcaceae</taxon>
        <taxon>Glutamicibacter</taxon>
    </lineage>
</organism>